<evidence type="ECO:0000313" key="3">
    <source>
        <dbReference type="Proteomes" id="UP000315751"/>
    </source>
</evidence>
<keyword evidence="1" id="KW-0472">Membrane</keyword>
<proteinExistence type="predicted"/>
<keyword evidence="1" id="KW-1133">Transmembrane helix</keyword>
<feature type="transmembrane region" description="Helical" evidence="1">
    <location>
        <begin position="452"/>
        <end position="474"/>
    </location>
</feature>
<organism evidence="2 3">
    <name type="scientific">Nitrospirillum amazonense</name>
    <dbReference type="NCBI Taxonomy" id="28077"/>
    <lineage>
        <taxon>Bacteria</taxon>
        <taxon>Pseudomonadati</taxon>
        <taxon>Pseudomonadota</taxon>
        <taxon>Alphaproteobacteria</taxon>
        <taxon>Rhodospirillales</taxon>
        <taxon>Azospirillaceae</taxon>
        <taxon>Nitrospirillum</taxon>
    </lineage>
</organism>
<dbReference type="EMBL" id="VITR01000011">
    <property type="protein sequence ID" value="TWB39094.1"/>
    <property type="molecule type" value="Genomic_DNA"/>
</dbReference>
<dbReference type="Proteomes" id="UP000315751">
    <property type="component" value="Unassembled WGS sequence"/>
</dbReference>
<comment type="caution">
    <text evidence="2">The sequence shown here is derived from an EMBL/GenBank/DDBJ whole genome shotgun (WGS) entry which is preliminary data.</text>
</comment>
<dbReference type="InterPro" id="IPR005625">
    <property type="entry name" value="PepSY-ass_TM"/>
</dbReference>
<accession>A0A560H027</accession>
<feature type="transmembrane region" description="Helical" evidence="1">
    <location>
        <begin position="256"/>
        <end position="278"/>
    </location>
</feature>
<dbReference type="PANTHER" id="PTHR34219:SF6">
    <property type="entry name" value="BLR3280 PROTEIN"/>
    <property type="match status" value="1"/>
</dbReference>
<feature type="transmembrane region" description="Helical" evidence="1">
    <location>
        <begin position="215"/>
        <end position="235"/>
    </location>
</feature>
<name>A0A560H027_9PROT</name>
<gene>
    <name evidence="2" type="ORF">FBZ90_11189</name>
</gene>
<dbReference type="PANTHER" id="PTHR34219">
    <property type="entry name" value="IRON-REGULATED INNER MEMBRANE PROTEIN-RELATED"/>
    <property type="match status" value="1"/>
</dbReference>
<protein>
    <submittedName>
        <fullName evidence="2">PepSY-associated transmembrane protein</fullName>
    </submittedName>
</protein>
<reference evidence="2 3" key="1">
    <citation type="submission" date="2019-06" db="EMBL/GenBank/DDBJ databases">
        <title>Genomic Encyclopedia of Type Strains, Phase IV (KMG-V): Genome sequencing to study the core and pangenomes of soil and plant-associated prokaryotes.</title>
        <authorList>
            <person name="Whitman W."/>
        </authorList>
    </citation>
    <scope>NUCLEOTIDE SEQUENCE [LARGE SCALE GENOMIC DNA]</scope>
    <source>
        <strain evidence="2 3">BR 11622</strain>
    </source>
</reference>
<evidence type="ECO:0000256" key="1">
    <source>
        <dbReference type="SAM" id="Phobius"/>
    </source>
</evidence>
<feature type="transmembrane region" description="Helical" evidence="1">
    <location>
        <begin position="21"/>
        <end position="43"/>
    </location>
</feature>
<sequence length="482" mass="51626">MAAKRPWGAGALRQLAWFHRWAGILLCLMFAVWFASGAVMLFVPFPALSDGARRASSSPIDMGALAVPPAAALAGAPDATGLRLINRAGRPTYVVTVPGRGDRLVVADEGPEAGPLTPGQAALVASRFAGAAVERVEGPYPYDQWIVHQRFDSGRPYYRVVLADGAGTWLYVSALTGEVAQRATRAERLWNWCGAVLHWVYITPLRQDWGLWNQVVWWLSFSAVLTTMAGLWLGIQRTVKARRGRRARYTPFPGWLGWHHLTGLVAGTFVATWIISGWLSMDHGRLFSTGEAPANRVAAMRGGALPTAVAALSLADLRLLAPAAEVDFAIIAGHGVAVAHGSGAPRVLMAGGRPASTLPPDLLTQAVRAAWPDAAEGATPGADDLYLLAEGLPPGIRRFSTQAPMRADIYVDALTGRVGAVMDDSRKAYAWLYYALHTFAVPGLASRPVLRAAVQLALLSLGLAFSVTGIVVGLRRLRRRLG</sequence>
<evidence type="ECO:0000313" key="2">
    <source>
        <dbReference type="EMBL" id="TWB39094.1"/>
    </source>
</evidence>
<keyword evidence="3" id="KW-1185">Reference proteome</keyword>
<dbReference type="AlphaFoldDB" id="A0A560H027"/>
<keyword evidence="1 2" id="KW-0812">Transmembrane</keyword>